<protein>
    <submittedName>
        <fullName evidence="2">Uncharacterized protein</fullName>
    </submittedName>
</protein>
<feature type="region of interest" description="Disordered" evidence="1">
    <location>
        <begin position="43"/>
        <end position="70"/>
    </location>
</feature>
<evidence type="ECO:0000313" key="3">
    <source>
        <dbReference type="Proteomes" id="UP001075354"/>
    </source>
</evidence>
<feature type="compositionally biased region" description="Acidic residues" evidence="1">
    <location>
        <begin position="349"/>
        <end position="359"/>
    </location>
</feature>
<proteinExistence type="predicted"/>
<dbReference type="AlphaFoldDB" id="A0AAV7X5H9"/>
<dbReference type="Proteomes" id="UP001075354">
    <property type="component" value="Chromosome 16"/>
</dbReference>
<reference evidence="2" key="1">
    <citation type="submission" date="2022-12" db="EMBL/GenBank/DDBJ databases">
        <title>Chromosome-level genome assembly of the bean flower thrips Megalurothrips usitatus.</title>
        <authorList>
            <person name="Ma L."/>
            <person name="Liu Q."/>
            <person name="Li H."/>
            <person name="Cai W."/>
        </authorList>
    </citation>
    <scope>NUCLEOTIDE SEQUENCE</scope>
    <source>
        <strain evidence="2">Cailab_2022a</strain>
    </source>
</reference>
<sequence length="515" mass="55024">MVALGRLTSVEMVNCRGDRSLADVFRNRCVRLDTLVVRSARPSGESQKWTVQENTEDGATPRPAGPPLPCSTASTVPAVLIANNCGNLRRLTCSALEDLWGLTGLHSLKELELVEDGEGGRRTEVVDNLSAAENLAFFEQATHLGHLGLRLGASSTERDNAVLDALELLASTRTSKLTSLTLSMPEWPRRPAFWRRLGEVVVQLTHLANLELDLWWGRWRGDQLPPAEFFQRVGPQRLQLRLPVKLRCPGHGLGSGGSGPESVLLQQLQALAAAVPGLHLTGIQVVCEELRHGQVQRGGGKQGSGGEDSPLDQAVAWALEHYGRGFGFQECNDYFDDGSSFCLDDYDYDYDYDDEDGDSEDGHEGDQDADEEEAVRDAKIVDGDDVSPGAAGDVPVSSDEAGLLDALVLHDQDHAAVARHEGAADPRGDEDAVVGHEVAVAPDEVGAAMHEGGVVLQEDVDDHRAAPGTGRGSGPALLGVLAAHCGGVVNVCSPANGEHCNCDLHVGPGAWLRLL</sequence>
<gene>
    <name evidence="2" type="ORF">ONE63_005007</name>
</gene>
<dbReference type="InterPro" id="IPR019793">
    <property type="entry name" value="Peroxidases_heam-ligand_BS"/>
</dbReference>
<feature type="region of interest" description="Disordered" evidence="1">
    <location>
        <begin position="349"/>
        <end position="374"/>
    </location>
</feature>
<keyword evidence="3" id="KW-1185">Reference proteome</keyword>
<feature type="compositionally biased region" description="Polar residues" evidence="1">
    <location>
        <begin position="44"/>
        <end position="53"/>
    </location>
</feature>
<comment type="caution">
    <text evidence="2">The sequence shown here is derived from an EMBL/GenBank/DDBJ whole genome shotgun (WGS) entry which is preliminary data.</text>
</comment>
<evidence type="ECO:0000313" key="2">
    <source>
        <dbReference type="EMBL" id="KAJ1519751.1"/>
    </source>
</evidence>
<dbReference type="EMBL" id="JAPTSV010000016">
    <property type="protein sequence ID" value="KAJ1519751.1"/>
    <property type="molecule type" value="Genomic_DNA"/>
</dbReference>
<name>A0AAV7X5H9_9NEOP</name>
<accession>A0AAV7X5H9</accession>
<dbReference type="PROSITE" id="PS00435">
    <property type="entry name" value="PEROXIDASE_1"/>
    <property type="match status" value="1"/>
</dbReference>
<organism evidence="2 3">
    <name type="scientific">Megalurothrips usitatus</name>
    <name type="common">bean blossom thrips</name>
    <dbReference type="NCBI Taxonomy" id="439358"/>
    <lineage>
        <taxon>Eukaryota</taxon>
        <taxon>Metazoa</taxon>
        <taxon>Ecdysozoa</taxon>
        <taxon>Arthropoda</taxon>
        <taxon>Hexapoda</taxon>
        <taxon>Insecta</taxon>
        <taxon>Pterygota</taxon>
        <taxon>Neoptera</taxon>
        <taxon>Paraneoptera</taxon>
        <taxon>Thysanoptera</taxon>
        <taxon>Terebrantia</taxon>
        <taxon>Thripoidea</taxon>
        <taxon>Thripidae</taxon>
        <taxon>Megalurothrips</taxon>
    </lineage>
</organism>
<evidence type="ECO:0000256" key="1">
    <source>
        <dbReference type="SAM" id="MobiDB-lite"/>
    </source>
</evidence>